<dbReference type="EMBL" id="LT598448">
    <property type="protein sequence ID" value="SCU89486.1"/>
    <property type="molecule type" value="Genomic_DNA"/>
</dbReference>
<dbReference type="Proteomes" id="UP000189911">
    <property type="component" value="Chromosome D"/>
</dbReference>
<dbReference type="SUPFAM" id="SSF57667">
    <property type="entry name" value="beta-beta-alpha zinc fingers"/>
    <property type="match status" value="1"/>
</dbReference>
<dbReference type="Pfam" id="PF00096">
    <property type="entry name" value="zf-C2H2"/>
    <property type="match status" value="1"/>
</dbReference>
<feature type="region of interest" description="Disordered" evidence="8">
    <location>
        <begin position="184"/>
        <end position="268"/>
    </location>
</feature>
<feature type="compositionally biased region" description="Basic residues" evidence="8">
    <location>
        <begin position="237"/>
        <end position="251"/>
    </location>
</feature>
<evidence type="ECO:0000256" key="2">
    <source>
        <dbReference type="ARBA" id="ARBA00022723"/>
    </source>
</evidence>
<feature type="compositionally biased region" description="Low complexity" evidence="8">
    <location>
        <begin position="252"/>
        <end position="268"/>
    </location>
</feature>
<reference evidence="11" key="1">
    <citation type="submission" date="2016-03" db="EMBL/GenBank/DDBJ databases">
        <authorList>
            <person name="Devillers Hugo."/>
        </authorList>
    </citation>
    <scope>NUCLEOTIDE SEQUENCE [LARGE SCALE GENOMIC DNA]</scope>
</reference>
<evidence type="ECO:0000256" key="1">
    <source>
        <dbReference type="ARBA" id="ARBA00004123"/>
    </source>
</evidence>
<keyword evidence="6" id="KW-0539">Nucleus</keyword>
<keyword evidence="2" id="KW-0479">Metal-binding</keyword>
<evidence type="ECO:0000313" key="11">
    <source>
        <dbReference type="Proteomes" id="UP000189911"/>
    </source>
</evidence>
<feature type="region of interest" description="Disordered" evidence="8">
    <location>
        <begin position="107"/>
        <end position="137"/>
    </location>
</feature>
<sequence length="436" mass="48977">MNQQQPYSVAPMRTHGQAETDAKTQVTEYEQLQHSQNQNQSQNPRLLAPLAVSAGSQYFHATPGIPMLAPGGAFAPSTAPAPLPQPHTYNAMWNGWAPHHHVSFPATPTVLPPMPQQPQQPPQPQDSPVWPSELPLAAFGPDSAAAATSSAGNNPGARQYMVAQPFTATAGNHVPLANNSIWPSSTSMGMPPPPLQITPRTSVSGLPLPLPSLQQQQQQQQQQEQQQQQQQFQNHYHYQHQHQHQQQHQHQHQQQQQQQPLLQQPQQQHFHLNPPHIQRSLSSNSGTVKSEVPLPVHSAGSWESKSTFTVFRCNMCEKSFRRRSWLKRHLLSHSSFKPYSCPWCQSRHKRRDNLFQHMKTKHVRQVLNEVYRANGQQEIVDDTDATLPAATACDDISEEPSPSIGTLIEEGRVRKDRVKTVLNEIILRSHSEVVET</sequence>
<proteinExistence type="predicted"/>
<keyword evidence="5" id="KW-0862">Zinc</keyword>
<evidence type="ECO:0000313" key="10">
    <source>
        <dbReference type="EMBL" id="SCU89486.1"/>
    </source>
</evidence>
<dbReference type="PROSITE" id="PS50157">
    <property type="entry name" value="ZINC_FINGER_C2H2_2"/>
    <property type="match status" value="1"/>
</dbReference>
<evidence type="ECO:0000256" key="5">
    <source>
        <dbReference type="ARBA" id="ARBA00022833"/>
    </source>
</evidence>
<keyword evidence="11" id="KW-1185">Reference proteome</keyword>
<evidence type="ECO:0000256" key="6">
    <source>
        <dbReference type="ARBA" id="ARBA00023242"/>
    </source>
</evidence>
<dbReference type="Gene3D" id="3.30.160.60">
    <property type="entry name" value="Classic Zinc Finger"/>
    <property type="match status" value="2"/>
</dbReference>
<comment type="subcellular location">
    <subcellularLocation>
        <location evidence="1">Nucleus</location>
    </subcellularLocation>
</comment>
<feature type="compositionally biased region" description="Low complexity" evidence="8">
    <location>
        <begin position="211"/>
        <end position="236"/>
    </location>
</feature>
<keyword evidence="4 7" id="KW-0863">Zinc-finger</keyword>
<dbReference type="InterPro" id="IPR050331">
    <property type="entry name" value="Zinc_finger"/>
</dbReference>
<feature type="compositionally biased region" description="Low complexity" evidence="8">
    <location>
        <begin position="32"/>
        <end position="43"/>
    </location>
</feature>
<feature type="domain" description="C2H2-type" evidence="9">
    <location>
        <begin position="311"/>
        <end position="338"/>
    </location>
</feature>
<protein>
    <submittedName>
        <fullName evidence="10">LANO_0D05116g1_1</fullName>
    </submittedName>
</protein>
<dbReference type="GO" id="GO:0005634">
    <property type="term" value="C:nucleus"/>
    <property type="evidence" value="ECO:0007669"/>
    <property type="project" value="UniProtKB-SubCell"/>
</dbReference>
<feature type="region of interest" description="Disordered" evidence="8">
    <location>
        <begin position="1"/>
        <end position="43"/>
    </location>
</feature>
<organism evidence="10 11">
    <name type="scientific">Lachancea nothofagi CBS 11611</name>
    <dbReference type="NCBI Taxonomy" id="1266666"/>
    <lineage>
        <taxon>Eukaryota</taxon>
        <taxon>Fungi</taxon>
        <taxon>Dikarya</taxon>
        <taxon>Ascomycota</taxon>
        <taxon>Saccharomycotina</taxon>
        <taxon>Saccharomycetes</taxon>
        <taxon>Saccharomycetales</taxon>
        <taxon>Saccharomycetaceae</taxon>
        <taxon>Lachancea</taxon>
    </lineage>
</organism>
<dbReference type="PROSITE" id="PS00028">
    <property type="entry name" value="ZINC_FINGER_C2H2_1"/>
    <property type="match status" value="1"/>
</dbReference>
<dbReference type="InterPro" id="IPR013087">
    <property type="entry name" value="Znf_C2H2_type"/>
</dbReference>
<dbReference type="AlphaFoldDB" id="A0A1G4JGK9"/>
<dbReference type="OrthoDB" id="654211at2759"/>
<evidence type="ECO:0000256" key="7">
    <source>
        <dbReference type="PROSITE-ProRule" id="PRU00042"/>
    </source>
</evidence>
<dbReference type="GO" id="GO:0008270">
    <property type="term" value="F:zinc ion binding"/>
    <property type="evidence" value="ECO:0007669"/>
    <property type="project" value="UniProtKB-KW"/>
</dbReference>
<accession>A0A1G4JGK9</accession>
<gene>
    <name evidence="10" type="ORF">LANO_0D05116G</name>
</gene>
<feature type="compositionally biased region" description="Pro residues" evidence="8">
    <location>
        <begin position="110"/>
        <end position="125"/>
    </location>
</feature>
<dbReference type="InterPro" id="IPR036236">
    <property type="entry name" value="Znf_C2H2_sf"/>
</dbReference>
<dbReference type="GO" id="GO:0010468">
    <property type="term" value="P:regulation of gene expression"/>
    <property type="evidence" value="ECO:0007669"/>
    <property type="project" value="TreeGrafter"/>
</dbReference>
<keyword evidence="3" id="KW-0677">Repeat</keyword>
<name>A0A1G4JGK9_9SACH</name>
<evidence type="ECO:0000256" key="3">
    <source>
        <dbReference type="ARBA" id="ARBA00022737"/>
    </source>
</evidence>
<dbReference type="PANTHER" id="PTHR16515">
    <property type="entry name" value="PR DOMAIN ZINC FINGER PROTEIN"/>
    <property type="match status" value="1"/>
</dbReference>
<evidence type="ECO:0000259" key="9">
    <source>
        <dbReference type="PROSITE" id="PS50157"/>
    </source>
</evidence>
<evidence type="ECO:0000256" key="4">
    <source>
        <dbReference type="ARBA" id="ARBA00022771"/>
    </source>
</evidence>
<dbReference type="PANTHER" id="PTHR16515:SF49">
    <property type="entry name" value="GASTRULA ZINC FINGER PROTEIN XLCGF49.1-LIKE-RELATED"/>
    <property type="match status" value="1"/>
</dbReference>
<dbReference type="SMART" id="SM00355">
    <property type="entry name" value="ZnF_C2H2"/>
    <property type="match status" value="2"/>
</dbReference>
<evidence type="ECO:0000256" key="8">
    <source>
        <dbReference type="SAM" id="MobiDB-lite"/>
    </source>
</evidence>